<evidence type="ECO:0000256" key="1">
    <source>
        <dbReference type="ARBA" id="ARBA00022729"/>
    </source>
</evidence>
<proteinExistence type="predicted"/>
<gene>
    <name evidence="3" type="ORF">GCM10008942_21610</name>
</gene>
<accession>A0ABN1EST5</accession>
<dbReference type="CDD" id="cd16325">
    <property type="entry name" value="LolA"/>
    <property type="match status" value="1"/>
</dbReference>
<evidence type="ECO:0008006" key="5">
    <source>
        <dbReference type="Google" id="ProtNLM"/>
    </source>
</evidence>
<dbReference type="InterPro" id="IPR004564">
    <property type="entry name" value="OM_lipoprot_carrier_LolA-like"/>
</dbReference>
<dbReference type="InterPro" id="IPR029046">
    <property type="entry name" value="LolA/LolB/LppX"/>
</dbReference>
<evidence type="ECO:0000313" key="3">
    <source>
        <dbReference type="EMBL" id="GAA0572560.1"/>
    </source>
</evidence>
<dbReference type="Pfam" id="PF19574">
    <property type="entry name" value="LolA_3"/>
    <property type="match status" value="1"/>
</dbReference>
<keyword evidence="4" id="KW-1185">Reference proteome</keyword>
<feature type="signal peptide" evidence="2">
    <location>
        <begin position="1"/>
        <end position="23"/>
    </location>
</feature>
<sequence length="208" mass="22083">MFRLPGVFAVAIFGLLSVAPASAAPAAPQTVTAGDVLRGHFVQARQLQGFAKPLKSEGSFVLAPGRGLIWHNEKPFDNTAIITAGGILQLANGREAMRLSASKLPGLAQLYGVLSAALSGNTGPLQQTFVVTQTTNEDGWRVELKPLDSGKQAMSQIKRLVLTGSRYVDGVEVERTSGDVDRITFSSHKITKSDLTPNEMAQLKAAAK</sequence>
<name>A0ABN1EST5_9PROT</name>
<protein>
    <recommendedName>
        <fullName evidence="5">Outer membrane lipoprotein carrier protein LolA</fullName>
    </recommendedName>
</protein>
<dbReference type="SUPFAM" id="SSF89392">
    <property type="entry name" value="Prokaryotic lipoproteins and lipoprotein localization factors"/>
    <property type="match status" value="1"/>
</dbReference>
<dbReference type="EMBL" id="BAAADD010000005">
    <property type="protein sequence ID" value="GAA0572560.1"/>
    <property type="molecule type" value="Genomic_DNA"/>
</dbReference>
<evidence type="ECO:0000256" key="2">
    <source>
        <dbReference type="SAM" id="SignalP"/>
    </source>
</evidence>
<dbReference type="Gene3D" id="2.50.20.10">
    <property type="entry name" value="Lipoprotein localisation LolA/LolB/LppX"/>
    <property type="match status" value="1"/>
</dbReference>
<keyword evidence="1 2" id="KW-0732">Signal</keyword>
<evidence type="ECO:0000313" key="4">
    <source>
        <dbReference type="Proteomes" id="UP001499951"/>
    </source>
</evidence>
<feature type="chain" id="PRO_5045154392" description="Outer membrane lipoprotein carrier protein LolA" evidence="2">
    <location>
        <begin position="24"/>
        <end position="208"/>
    </location>
</feature>
<reference evidence="3 4" key="1">
    <citation type="journal article" date="2019" name="Int. J. Syst. Evol. Microbiol.">
        <title>The Global Catalogue of Microorganisms (GCM) 10K type strain sequencing project: providing services to taxonomists for standard genome sequencing and annotation.</title>
        <authorList>
            <consortium name="The Broad Institute Genomics Platform"/>
            <consortium name="The Broad Institute Genome Sequencing Center for Infectious Disease"/>
            <person name="Wu L."/>
            <person name="Ma J."/>
        </authorList>
    </citation>
    <scope>NUCLEOTIDE SEQUENCE [LARGE SCALE GENOMIC DNA]</scope>
    <source>
        <strain evidence="3 4">JCM 15089</strain>
    </source>
</reference>
<comment type="caution">
    <text evidence="3">The sequence shown here is derived from an EMBL/GenBank/DDBJ whole genome shotgun (WGS) entry which is preliminary data.</text>
</comment>
<dbReference type="Proteomes" id="UP001499951">
    <property type="component" value="Unassembled WGS sequence"/>
</dbReference>
<organism evidence="3 4">
    <name type="scientific">Rhizomicrobium electricum</name>
    <dbReference type="NCBI Taxonomy" id="480070"/>
    <lineage>
        <taxon>Bacteria</taxon>
        <taxon>Pseudomonadati</taxon>
        <taxon>Pseudomonadota</taxon>
        <taxon>Alphaproteobacteria</taxon>
        <taxon>Micropepsales</taxon>
        <taxon>Micropepsaceae</taxon>
        <taxon>Rhizomicrobium</taxon>
    </lineage>
</organism>
<dbReference type="RefSeq" id="WP_166934415.1">
    <property type="nucleotide sequence ID" value="NZ_BAAADD010000005.1"/>
</dbReference>